<dbReference type="EMBL" id="CP117270">
    <property type="protein sequence ID" value="WFS26666.1"/>
    <property type="molecule type" value="Genomic_DNA"/>
</dbReference>
<organism evidence="1 2">
    <name type="scientific">Rhizobium rhododendri</name>
    <dbReference type="NCBI Taxonomy" id="2506430"/>
    <lineage>
        <taxon>Bacteria</taxon>
        <taxon>Pseudomonadati</taxon>
        <taxon>Pseudomonadota</taxon>
        <taxon>Alphaproteobacteria</taxon>
        <taxon>Hyphomicrobiales</taxon>
        <taxon>Rhizobiaceae</taxon>
        <taxon>Rhizobium/Agrobacterium group</taxon>
        <taxon>Rhizobium</taxon>
    </lineage>
</organism>
<gene>
    <name evidence="1" type="ORF">PR018_27175</name>
</gene>
<geneLocation type="plasmid" evidence="1 2">
    <name>unnamed2</name>
</geneLocation>
<accession>A0ABY8IU34</accession>
<keyword evidence="2" id="KW-1185">Reference proteome</keyword>
<sequence length="216" mass="24179">MDLLTQNEIAAEPDFGHRLRQLRWFRKSFRSSAQTLSARYGLSVTIDEDKLAKVFIDWVEVLDAKKSLATVNRADFIVFAGGLALKELIKARPAKVDLVEAKSAVPVPGIVAFWPEGFLYTNYCISAVIAVHQQEFQSTLPLSGGVDDLRTWWSFKENTSEMPAYAVAFLDKFFGGEPNWATPDLPEMRVGMLARQNAENKLDRAPSTERLVAPTI</sequence>
<name>A0ABY8IU34_9HYPH</name>
<reference evidence="1" key="1">
    <citation type="journal article" date="2019" name="Phytopathology">
        <title>A Novel Group of Rhizobium tumorigenes-Like Agrobacteria Associated with Crown Gall Disease of Rhododendron and Blueberry.</title>
        <authorList>
            <person name="Kuzmanovic N."/>
            <person name="Behrens P."/>
            <person name="Idczak E."/>
            <person name="Wagner S."/>
            <person name="Gotz M."/>
            <person name="Sproer C."/>
            <person name="Bunk B."/>
            <person name="Overmann J."/>
            <person name="Smalla K."/>
        </authorList>
    </citation>
    <scope>NUCLEOTIDE SEQUENCE</scope>
    <source>
        <strain evidence="1">Rho-6.2</strain>
    </source>
</reference>
<keyword evidence="1" id="KW-0614">Plasmid</keyword>
<protein>
    <submittedName>
        <fullName evidence="1">Uncharacterized protein</fullName>
    </submittedName>
</protein>
<evidence type="ECO:0000313" key="2">
    <source>
        <dbReference type="Proteomes" id="UP000318939"/>
    </source>
</evidence>
<reference evidence="1" key="2">
    <citation type="journal article" date="2023" name="MicrobiologyOpen">
        <title>Genomics of the tumorigenes clade of the family Rhizobiaceae and description of Rhizobium rhododendri sp. nov.</title>
        <authorList>
            <person name="Kuzmanovic N."/>
            <person name="diCenzo G.C."/>
            <person name="Bunk B."/>
            <person name="Sproeer C."/>
            <person name="Fruehling A."/>
            <person name="Neumann-Schaal M."/>
            <person name="Overmann J."/>
            <person name="Smalla K."/>
        </authorList>
    </citation>
    <scope>NUCLEOTIDE SEQUENCE</scope>
    <source>
        <strain evidence="1">Rho-6.2</strain>
        <plasmid evidence="1">unnamed2</plasmid>
    </source>
</reference>
<dbReference type="Proteomes" id="UP000318939">
    <property type="component" value="Plasmid unnamed2"/>
</dbReference>
<dbReference type="RefSeq" id="WP_202617147.1">
    <property type="nucleotide sequence ID" value="NZ_CP117270.1"/>
</dbReference>
<proteinExistence type="predicted"/>
<evidence type="ECO:0000313" key="1">
    <source>
        <dbReference type="EMBL" id="WFS26666.1"/>
    </source>
</evidence>